<dbReference type="InterPro" id="IPR052931">
    <property type="entry name" value="Prophage_regulatory_activator"/>
</dbReference>
<proteinExistence type="predicted"/>
<dbReference type="Gene3D" id="1.10.238.160">
    <property type="match status" value="1"/>
</dbReference>
<evidence type="ECO:0000313" key="1">
    <source>
        <dbReference type="EMBL" id="EPE98593.1"/>
    </source>
</evidence>
<accession>S3II98</accession>
<dbReference type="RefSeq" id="WP_016553880.1">
    <property type="nucleotide sequence ID" value="NZ_AEYE02000011.1"/>
</dbReference>
<keyword evidence="2" id="KW-1185">Reference proteome</keyword>
<dbReference type="PANTHER" id="PTHR36154">
    <property type="entry name" value="DNA-BINDING TRANSCRIPTIONAL ACTIVATOR ALPA"/>
    <property type="match status" value="1"/>
</dbReference>
<gene>
    <name evidence="1" type="ORF">RGCCGE502_09210</name>
</gene>
<dbReference type="STRING" id="990285.RGCCGE502_09210"/>
<reference evidence="1 2" key="1">
    <citation type="journal article" date="2012" name="J. Bacteriol.">
        <title>Genome sequence of Rhizobium grahamii CCGE502, a broad-host-range symbiont with low nodulation competitiveness in Phaseolus vulgaris.</title>
        <authorList>
            <person name="Althabegoiti M.J."/>
            <person name="Lozano L."/>
            <person name="Torres-Tejerizo G."/>
            <person name="Ormeno-Orrillo E."/>
            <person name="Rogel M.A."/>
            <person name="Gonzalez V."/>
            <person name="Martinez-Romero E."/>
        </authorList>
    </citation>
    <scope>NUCLEOTIDE SEQUENCE [LARGE SCALE GENOMIC DNA]</scope>
    <source>
        <strain evidence="1 2">CCGE 502</strain>
    </source>
</reference>
<name>S3II98_9HYPH</name>
<sequence length="76" mass="8372">MEISNDNLPERLLKLREVRAVTSLGTSTIYRRMAAGTFPRPLVLSDACVRWKASSIALWIESLPIANDNARAMAAA</sequence>
<dbReference type="EMBL" id="AEYE02000011">
    <property type="protein sequence ID" value="EPE98593.1"/>
    <property type="molecule type" value="Genomic_DNA"/>
</dbReference>
<dbReference type="Proteomes" id="UP000014411">
    <property type="component" value="Unassembled WGS sequence"/>
</dbReference>
<organism evidence="1 2">
    <name type="scientific">Rhizobium grahamii CCGE 502</name>
    <dbReference type="NCBI Taxonomy" id="990285"/>
    <lineage>
        <taxon>Bacteria</taxon>
        <taxon>Pseudomonadati</taxon>
        <taxon>Pseudomonadota</taxon>
        <taxon>Alphaproteobacteria</taxon>
        <taxon>Hyphomicrobiales</taxon>
        <taxon>Rhizobiaceae</taxon>
        <taxon>Rhizobium/Agrobacterium group</taxon>
        <taxon>Rhizobium</taxon>
    </lineage>
</organism>
<evidence type="ECO:0000313" key="2">
    <source>
        <dbReference type="Proteomes" id="UP000014411"/>
    </source>
</evidence>
<dbReference type="AlphaFoldDB" id="S3II98"/>
<dbReference type="eggNOG" id="COG3311">
    <property type="taxonomic scope" value="Bacteria"/>
</dbReference>
<dbReference type="Pfam" id="PF05930">
    <property type="entry name" value="Phage_AlpA"/>
    <property type="match status" value="1"/>
</dbReference>
<comment type="caution">
    <text evidence="1">The sequence shown here is derived from an EMBL/GenBank/DDBJ whole genome shotgun (WGS) entry which is preliminary data.</text>
</comment>
<protein>
    <submittedName>
        <fullName evidence="1">Phage transcriptional regulator, AlpA</fullName>
    </submittedName>
</protein>
<dbReference type="HOGENOM" id="CLU_140176_15_4_5"/>
<dbReference type="PANTHER" id="PTHR36154:SF1">
    <property type="entry name" value="DNA-BINDING TRANSCRIPTIONAL ACTIVATOR ALPA"/>
    <property type="match status" value="1"/>
</dbReference>
<dbReference type="InterPro" id="IPR010260">
    <property type="entry name" value="AlpA"/>
</dbReference>